<accession>A0A225EEY0</accession>
<keyword evidence="2" id="KW-1185">Reference proteome</keyword>
<protein>
    <submittedName>
        <fullName evidence="1">Uncharacterized protein</fullName>
    </submittedName>
</protein>
<dbReference type="AlphaFoldDB" id="A0A225EEY0"/>
<name>A0A225EEY0_9BACT</name>
<organism evidence="1 2">
    <name type="scientific">Fimbriiglobus ruber</name>
    <dbReference type="NCBI Taxonomy" id="1908690"/>
    <lineage>
        <taxon>Bacteria</taxon>
        <taxon>Pseudomonadati</taxon>
        <taxon>Planctomycetota</taxon>
        <taxon>Planctomycetia</taxon>
        <taxon>Gemmatales</taxon>
        <taxon>Gemmataceae</taxon>
        <taxon>Fimbriiglobus</taxon>
    </lineage>
</organism>
<reference evidence="2" key="1">
    <citation type="submission" date="2017-06" db="EMBL/GenBank/DDBJ databases">
        <title>Genome analysis of Fimbriiglobus ruber SP5, the first member of the order Planctomycetales with confirmed chitinolytic capability.</title>
        <authorList>
            <person name="Ravin N.V."/>
            <person name="Rakitin A.L."/>
            <person name="Ivanova A.A."/>
            <person name="Beletsky A.V."/>
            <person name="Kulichevskaya I.S."/>
            <person name="Mardanov A.V."/>
            <person name="Dedysh S.N."/>
        </authorList>
    </citation>
    <scope>NUCLEOTIDE SEQUENCE [LARGE SCALE GENOMIC DNA]</scope>
    <source>
        <strain evidence="2">SP5</strain>
    </source>
</reference>
<evidence type="ECO:0000313" key="2">
    <source>
        <dbReference type="Proteomes" id="UP000214646"/>
    </source>
</evidence>
<evidence type="ECO:0000313" key="1">
    <source>
        <dbReference type="EMBL" id="OWK46915.1"/>
    </source>
</evidence>
<dbReference type="EMBL" id="NIDE01000001">
    <property type="protein sequence ID" value="OWK46915.1"/>
    <property type="molecule type" value="Genomic_DNA"/>
</dbReference>
<comment type="caution">
    <text evidence="1">The sequence shown here is derived from an EMBL/GenBank/DDBJ whole genome shotgun (WGS) entry which is preliminary data.</text>
</comment>
<gene>
    <name evidence="1" type="ORF">FRUB_00614</name>
</gene>
<sequence>MDINRPLTHQAIKWGIGKLHSVDVSHDGLLAAAGGEKGQVILWDAEL</sequence>
<dbReference type="Proteomes" id="UP000214646">
    <property type="component" value="Unassembled WGS sequence"/>
</dbReference>
<proteinExistence type="predicted"/>